<dbReference type="GeneTree" id="ENSGT00390000000051"/>
<keyword evidence="7" id="KW-0067">ATP-binding</keyword>
<keyword evidence="12" id="KW-0472">Membrane</keyword>
<evidence type="ECO:0000256" key="2">
    <source>
        <dbReference type="ARBA" id="ARBA00009597"/>
    </source>
</evidence>
<dbReference type="PANTHER" id="PTHR10721">
    <property type="entry name" value="MITOCHONDRIAL IMPORT INNER MEMBRANE TRANSLOCASE SUBUNIT TIM44"/>
    <property type="match status" value="1"/>
</dbReference>
<reference evidence="17" key="3">
    <citation type="submission" date="2025-09" db="UniProtKB">
        <authorList>
            <consortium name="Ensembl"/>
        </authorList>
    </citation>
    <scope>IDENTIFICATION</scope>
</reference>
<evidence type="ECO:0000256" key="8">
    <source>
        <dbReference type="ARBA" id="ARBA00022927"/>
    </source>
</evidence>
<dbReference type="PANTHER" id="PTHR10721:SF1">
    <property type="entry name" value="MITOCHONDRIAL IMPORT INNER MEMBRANE TRANSLOCASE SUBUNIT TIM44"/>
    <property type="match status" value="1"/>
</dbReference>
<evidence type="ECO:0000256" key="6">
    <source>
        <dbReference type="ARBA" id="ARBA00022792"/>
    </source>
</evidence>
<evidence type="ECO:0000256" key="14">
    <source>
        <dbReference type="ARBA" id="ARBA00063163"/>
    </source>
</evidence>
<dbReference type="Gene3D" id="3.10.450.240">
    <property type="match status" value="1"/>
</dbReference>
<evidence type="ECO:0000256" key="3">
    <source>
        <dbReference type="ARBA" id="ARBA00022448"/>
    </source>
</evidence>
<keyword evidence="11" id="KW-0496">Mitochondrion</keyword>
<dbReference type="InterPro" id="IPR017303">
    <property type="entry name" value="Tim44"/>
</dbReference>
<dbReference type="AlphaFoldDB" id="A0A4W5PQK0"/>
<evidence type="ECO:0000256" key="10">
    <source>
        <dbReference type="ARBA" id="ARBA00023010"/>
    </source>
</evidence>
<accession>A0A4W5PQK0</accession>
<reference evidence="17" key="2">
    <citation type="submission" date="2025-08" db="UniProtKB">
        <authorList>
            <consortium name="Ensembl"/>
        </authorList>
    </citation>
    <scope>IDENTIFICATION</scope>
</reference>
<dbReference type="InterPro" id="IPR007379">
    <property type="entry name" value="Tim44-like_dom"/>
</dbReference>
<keyword evidence="9" id="KW-0809">Transit peptide</keyword>
<organism evidence="17 18">
    <name type="scientific">Hucho hucho</name>
    <name type="common">huchen</name>
    <dbReference type="NCBI Taxonomy" id="62062"/>
    <lineage>
        <taxon>Eukaryota</taxon>
        <taxon>Metazoa</taxon>
        <taxon>Chordata</taxon>
        <taxon>Craniata</taxon>
        <taxon>Vertebrata</taxon>
        <taxon>Euteleostomi</taxon>
        <taxon>Actinopterygii</taxon>
        <taxon>Neopterygii</taxon>
        <taxon>Teleostei</taxon>
        <taxon>Protacanthopterygii</taxon>
        <taxon>Salmoniformes</taxon>
        <taxon>Salmonidae</taxon>
        <taxon>Salmoninae</taxon>
        <taxon>Hucho</taxon>
    </lineage>
</organism>
<dbReference type="Proteomes" id="UP000314982">
    <property type="component" value="Unassembled WGS sequence"/>
</dbReference>
<comment type="similarity">
    <text evidence="2">Belongs to the Tim44 family.</text>
</comment>
<proteinExistence type="inferred from homology"/>
<sequence>ICRMAGNLLRKGFFGEFVENLRQEFGKEMKENIKKFREEAKRLEESDALQQARRKFKTIESESIKTSEVFKKTFGTLSETVKEGLEEVTRTDLGKKIKEGVEEAAKTARHSVESVSKGGEKLGATSAFRAISQGMESVKREIDVVDDGTYRAPSQLRKRREFSSKGGESDNRVFEANEEDMGVVLHKDAKWYTQWKDFKDNNMVFNRFFEMKMKYDESDNALARASRAVTDRVTDLLGGLFSTTEMSQVLTEILKSDPSFDKDSFLKQCEKDIIPNILEAMIRGELEVLKDWCYEATYSQLAHPIQQARALGLMFQSKVLDIDNIDLAMGKLMDQGPVLIITFQAQVVMVIRSPKGDLVEGDPEKVLRMMYVWALCRDQEELNPDAAWRLLDMSASSTEQAL</sequence>
<keyword evidence="8" id="KW-0653">Protein transport</keyword>
<evidence type="ECO:0000259" key="16">
    <source>
        <dbReference type="SMART" id="SM00978"/>
    </source>
</evidence>
<keyword evidence="18" id="KW-1185">Reference proteome</keyword>
<evidence type="ECO:0000256" key="1">
    <source>
        <dbReference type="ARBA" id="ARBA00004443"/>
    </source>
</evidence>
<dbReference type="GO" id="GO:0005743">
    <property type="term" value="C:mitochondrial inner membrane"/>
    <property type="evidence" value="ECO:0007669"/>
    <property type="project" value="UniProtKB-SubCell"/>
</dbReference>
<comment type="subunit">
    <text evidence="14">Probable component of the PAM complex at least composed of a mitochondrial HSP70 protein, GRPEL1 or GRPEL2, TIMM44, TIMM16/PAM16 and TIMM14/DNAJC19. The complex interacts with the TIMM23 component of the TIM23 complex. Interacts with SLC25A4/ANT1 and SLC25A5/ANT2; leading to inhibit the presequence translocase TIMM23, thereby promoting stabilization of PINK1.</text>
</comment>
<feature type="domain" description="Tim44-like" evidence="16">
    <location>
        <begin position="246"/>
        <end position="395"/>
    </location>
</feature>
<dbReference type="Ensembl" id="ENSHHUT00000066079.1">
    <property type="protein sequence ID" value="ENSHHUP00000063915.1"/>
    <property type="gene ID" value="ENSHHUG00000037749.1"/>
</dbReference>
<keyword evidence="10" id="KW-0811">Translocation</keyword>
<evidence type="ECO:0000256" key="12">
    <source>
        <dbReference type="ARBA" id="ARBA00023136"/>
    </source>
</evidence>
<reference evidence="18" key="1">
    <citation type="submission" date="2018-06" db="EMBL/GenBank/DDBJ databases">
        <title>Genome assembly of Danube salmon.</title>
        <authorList>
            <person name="Macqueen D.J."/>
            <person name="Gundappa M.K."/>
        </authorList>
    </citation>
    <scope>NUCLEOTIDE SEQUENCE [LARGE SCALE GENOMIC DNA]</scope>
</reference>
<keyword evidence="4" id="KW-0597">Phosphoprotein</keyword>
<evidence type="ECO:0000313" key="18">
    <source>
        <dbReference type="Proteomes" id="UP000314982"/>
    </source>
</evidence>
<dbReference type="GO" id="GO:0051087">
    <property type="term" value="F:protein-folding chaperone binding"/>
    <property type="evidence" value="ECO:0007669"/>
    <property type="project" value="InterPro"/>
</dbReference>
<keyword evidence="6" id="KW-0999">Mitochondrion inner membrane</keyword>
<dbReference type="Pfam" id="PF04280">
    <property type="entry name" value="Tim44"/>
    <property type="match status" value="1"/>
</dbReference>
<dbReference type="GO" id="GO:0005524">
    <property type="term" value="F:ATP binding"/>
    <property type="evidence" value="ECO:0007669"/>
    <property type="project" value="UniProtKB-KW"/>
</dbReference>
<comment type="function">
    <text evidence="13">Essential component of the PAM complex, a complex required for the translocation of transit peptide-containing proteins from the inner membrane into the mitochondrial matrix in an ATP-dependent manner. Recruits mitochondrial HSP70 to drive protein translocation into the matrix using ATP as an energy source.</text>
</comment>
<dbReference type="InterPro" id="IPR032710">
    <property type="entry name" value="NTF2-like_dom_sf"/>
</dbReference>
<evidence type="ECO:0000256" key="11">
    <source>
        <dbReference type="ARBA" id="ARBA00023128"/>
    </source>
</evidence>
<evidence type="ECO:0000256" key="5">
    <source>
        <dbReference type="ARBA" id="ARBA00022741"/>
    </source>
</evidence>
<evidence type="ECO:0000256" key="15">
    <source>
        <dbReference type="ARBA" id="ARBA00074309"/>
    </source>
</evidence>
<dbReference type="SMART" id="SM00978">
    <property type="entry name" value="Tim44"/>
    <property type="match status" value="1"/>
</dbReference>
<name>A0A4W5PQK0_9TELE</name>
<evidence type="ECO:0000256" key="7">
    <source>
        <dbReference type="ARBA" id="ARBA00022840"/>
    </source>
</evidence>
<dbReference type="GO" id="GO:0030150">
    <property type="term" value="P:protein import into mitochondrial matrix"/>
    <property type="evidence" value="ECO:0007669"/>
    <property type="project" value="InterPro"/>
</dbReference>
<evidence type="ECO:0000313" key="17">
    <source>
        <dbReference type="Ensembl" id="ENSHHUP00000063915.1"/>
    </source>
</evidence>
<comment type="subcellular location">
    <subcellularLocation>
        <location evidence="1">Mitochondrion inner membrane</location>
        <topology evidence="1">Peripheral membrane protein</topology>
        <orientation evidence="1">Matrix side</orientation>
    </subcellularLocation>
</comment>
<evidence type="ECO:0000256" key="4">
    <source>
        <dbReference type="ARBA" id="ARBA00022553"/>
    </source>
</evidence>
<dbReference type="SUPFAM" id="SSF54427">
    <property type="entry name" value="NTF2-like"/>
    <property type="match status" value="1"/>
</dbReference>
<dbReference type="FunFam" id="3.10.450.240:FF:000001">
    <property type="entry name" value="Mitochondrial import inner membrane translocase subunit TIM44"/>
    <property type="match status" value="1"/>
</dbReference>
<evidence type="ECO:0000256" key="13">
    <source>
        <dbReference type="ARBA" id="ARBA00057148"/>
    </source>
</evidence>
<keyword evidence="3" id="KW-0813">Transport</keyword>
<keyword evidence="5" id="KW-0547">Nucleotide-binding</keyword>
<evidence type="ECO:0000256" key="9">
    <source>
        <dbReference type="ARBA" id="ARBA00022946"/>
    </source>
</evidence>
<dbReference type="PIRSF" id="PIRSF037871">
    <property type="entry name" value="TIM44"/>
    <property type="match status" value="1"/>
</dbReference>
<dbReference type="InterPro" id="IPR039544">
    <property type="entry name" value="Tim44-like"/>
</dbReference>
<protein>
    <recommendedName>
        <fullName evidence="15">Mitochondrial import inner membrane translocase subunit TIM44</fullName>
    </recommendedName>
</protein>